<reference evidence="11 35" key="5">
    <citation type="journal article" date="2019" name="Sci. China Life Sci.">
        <title>Nanopore sequencing of African swine fever virus.</title>
        <authorList>
            <person name="Jia L."/>
            <person name="Jiang M."/>
            <person name="Wu K."/>
            <person name="Hu J."/>
            <person name="Wang Y."/>
            <person name="Quan W."/>
            <person name="Hao M."/>
            <person name="Liu H."/>
            <person name="Wei H."/>
            <person name="Fan W."/>
            <person name="Liu W."/>
            <person name="Hu R."/>
            <person name="Wang D."/>
            <person name="Li J."/>
            <person name="Chen J."/>
            <person name="Liu D."/>
        </authorList>
    </citation>
    <scope>NUCLEOTIDE SEQUENCE [LARGE SCALE GENOMIC DNA]</scope>
    <source>
        <strain evidence="11 35">ASFV/pig/China/CAS19-01/2019</strain>
    </source>
</reference>
<dbReference type="EMBL" id="LR899193">
    <property type="protein sequence ID" value="CAD7112670.1"/>
    <property type="molecule type" value="Genomic_DNA"/>
</dbReference>
<evidence type="ECO:0000313" key="27">
    <source>
        <dbReference type="EMBL" id="SPS73581.1"/>
    </source>
</evidence>
<dbReference type="Proteomes" id="UP000678137">
    <property type="component" value="Segment"/>
</dbReference>
<feature type="transmembrane region" description="Helical" evidence="1">
    <location>
        <begin position="6"/>
        <end position="29"/>
    </location>
</feature>
<dbReference type="Proteomes" id="UP000593778">
    <property type="component" value="Segment"/>
</dbReference>
<reference evidence="3" key="16">
    <citation type="submission" date="2020-06" db="EMBL/GenBank/DDBJ databases">
        <authorList>
            <person name="Domelevo Entfellner J.-B."/>
        </authorList>
    </citation>
    <scope>NUCLEOTIDE SEQUENCE [LARGE SCALE GENOMIC DNA]</scope>
    <source>
        <strain evidence="3">Tanzania/Rukwa/2017/1</strain>
    </source>
</reference>
<keyword evidence="1" id="KW-1133">Transmembrane helix</keyword>
<evidence type="ECO:0000313" key="22">
    <source>
        <dbReference type="EMBL" id="QTP96465.1"/>
    </source>
</evidence>
<reference evidence="9 33" key="7">
    <citation type="journal article" date="2019" name="Transbound. Emerg. Dis.">
        <title>Newly emerged African swine fever virus strain Belgium/Etalle/wb/2018 : complete genomic sequence and comparative analysis with reference p72 genotype II strains.</title>
        <authorList>
            <person name="Gilliaux G."/>
            <person name="Garigliany M."/>
            <person name="Licoppe A."/>
            <person name="Paternostre J."/>
            <person name="Lesenfants C."/>
            <person name="Linden A."/>
            <person name="Desmecht D."/>
        </authorList>
    </citation>
    <scope>NUCLEOTIDE SEQUENCE [LARGE SCALE GENOMIC DNA]</scope>
    <source>
        <strain evidence="9 33">Belgium/Etalle/wb/2018</strain>
    </source>
</reference>
<evidence type="ECO:0000313" key="29">
    <source>
        <dbReference type="EMBL" id="VVW94319.1"/>
    </source>
</evidence>
<dbReference type="Proteomes" id="UP000515749">
    <property type="component" value="Chromosome"/>
</dbReference>
<evidence type="ECO:0000313" key="20">
    <source>
        <dbReference type="EMBL" id="QST88242.1"/>
    </source>
</evidence>
<evidence type="ECO:0000313" key="24">
    <source>
        <dbReference type="EMBL" id="QUQ60442.1"/>
    </source>
</evidence>
<evidence type="ECO:0000313" key="11">
    <source>
        <dbReference type="EMBL" id="QGJ83519.1"/>
    </source>
</evidence>
<dbReference type="Proteomes" id="UP000675950">
    <property type="component" value="Segment"/>
</dbReference>
<evidence type="ECO:0000313" key="3">
    <source>
        <dbReference type="EMBL" id="CAD0059610.1"/>
    </source>
</evidence>
<reference evidence="14 37" key="15">
    <citation type="submission" date="2020-05" db="EMBL/GenBank/DDBJ databases">
        <authorList>
            <person name="Zhang G."/>
            <person name="Li S."/>
            <person name="Lu G."/>
            <person name="Wang H."/>
            <person name="Zhou P."/>
            <person name="Ou J."/>
            <person name="Ji J."/>
            <person name="Ren Z."/>
            <person name="Cai S."/>
        </authorList>
    </citation>
    <scope>NUCLEOTIDE SEQUENCE [LARGE SCALE GENOMIC DNA]</scope>
    <source>
        <strain evidence="14">GZ201801</strain>
    </source>
</reference>
<dbReference type="EMBL" id="MW396979">
    <property type="protein sequence ID" value="QTE18914.1"/>
    <property type="molecule type" value="Genomic_DNA"/>
</dbReference>
<dbReference type="EMBL" id="MK128995">
    <property type="protein sequence ID" value="AYW34128.1"/>
    <property type="molecule type" value="Genomic_DNA"/>
</dbReference>
<evidence type="ECO:0000313" key="34">
    <source>
        <dbReference type="Proteomes" id="UP000326051"/>
    </source>
</evidence>
<dbReference type="EMBL" id="MK333181">
    <property type="protein sequence ID" value="QBH90831.1"/>
    <property type="molecule type" value="Genomic_DNA"/>
</dbReference>
<dbReference type="EMBL" id="MN172368">
    <property type="protein sequence ID" value="QGJ83519.1"/>
    <property type="molecule type" value="Genomic_DNA"/>
</dbReference>
<evidence type="ECO:0000313" key="37">
    <source>
        <dbReference type="Proteomes" id="UP000510925"/>
    </source>
</evidence>
<organismHost>
    <name type="scientific">Phacochoerus africanus</name>
    <name type="common">Warthog</name>
    <dbReference type="NCBI Taxonomy" id="41426"/>
</organismHost>
<evidence type="ECO:0000313" key="6">
    <source>
        <dbReference type="EMBL" id="QBH90646.1"/>
    </source>
</evidence>
<dbReference type="Proteomes" id="UP000593631">
    <property type="component" value="Segment"/>
</dbReference>
<evidence type="ECO:0000313" key="15">
    <source>
        <dbReference type="EMBL" id="QOW02700.1"/>
    </source>
</evidence>
<reference evidence="27" key="3">
    <citation type="submission" date="2018-04" db="EMBL/GenBank/DDBJ databases">
        <authorList>
            <consortium name="IVD NGS Lab"/>
        </authorList>
    </citation>
    <scope>NUCLEOTIDE SEQUENCE [LARGE SCALE GENOMIC DNA]</scope>
    <source>
        <strain evidence="28">ASFV Belgium 2018/1</strain>
        <strain evidence="30">ASFV CzechRepublic 2017/1</strain>
        <strain evidence="4">ASFV Georgia 2007/1</strain>
        <strain evidence="5">ASFV Germany 2020/1</strain>
        <strain evidence="29">ASFV Moldova 2017/1</strain>
        <strain evidence="27">Estonia 2014</strain>
    </source>
</reference>
<dbReference type="Proteomes" id="UP000326051">
    <property type="component" value="Segment"/>
</dbReference>
<sequence length="52" mass="6080">MDIWYLKYVIAYILLLTMLVIGLIYRIIVLIYRSIQAQKNVVCNNALALFAM</sequence>
<evidence type="ECO:0000313" key="12">
    <source>
        <dbReference type="EMBL" id="QGV56978.1"/>
    </source>
</evidence>
<dbReference type="Proteomes" id="UP000422299">
    <property type="component" value="Segment"/>
</dbReference>
<dbReference type="Proteomes" id="UP000267045">
    <property type="component" value="Segment"/>
</dbReference>
<reference evidence="15" key="13">
    <citation type="journal article" date="2020" name="Viruses">
        <title>The Spillover of African Swine Fever in Western Poland Revealed Its Estimated Origin on the Basis of O174L, K145R, MGF 505-5R and IGR I73R/I329L Genomic Sequences.</title>
        <authorList>
            <person name="Mazur-Panasiuk N."/>
            <person name="Walczak M."/>
            <person name="Juszkiewicz M."/>
            <person name="Wozniakowski G."/>
        </authorList>
    </citation>
    <scope>NUCLEOTIDE SEQUENCE [LARGE SCALE GENOMIC DNA]</scope>
    <source>
        <strain evidence="17">Pol17_31177_O81</strain>
        <strain evidence="15">Pol17_55892_C754</strain>
        <strain evidence="16">Pol18_28298_O111</strain>
        <strain evidence="18">Pol19_53050_C1959/19</strain>
    </source>
</reference>
<reference evidence="20" key="19">
    <citation type="journal article" date="2021" name="Sci. China Life Sci.">
        <title>Emergence and prevalence of naturally occurring lower virulent African swine fever viruses in domestic pigs in China in 2020.</title>
        <authorList>
            <person name="Sun E."/>
            <person name="Zhang Z."/>
            <person name="Wang Z."/>
            <person name="He X."/>
            <person name="Zhang X."/>
            <person name="Wang L."/>
            <person name="Wang W."/>
            <person name="Huang L."/>
            <person name="Xi F."/>
            <person name="Huangfu H."/>
            <person name="Tsegay G."/>
            <person name="Huo H."/>
            <person name="Sun J."/>
            <person name="Tian Z."/>
            <person name="Xia W."/>
            <person name="Yu X."/>
            <person name="Li F."/>
            <person name="Liu R."/>
            <person name="Guan Y."/>
            <person name="Zhao D."/>
            <person name="Bu Z."/>
        </authorList>
    </citation>
    <scope>NUCLEOTIDE SEQUENCE</scope>
    <source>
        <strain evidence="20">Pig/Heilongjiang/HRB1/2020</strain>
    </source>
</reference>
<dbReference type="Proteomes" id="UP000594902">
    <property type="component" value="Segment"/>
</dbReference>
<reference evidence="8 32" key="9">
    <citation type="submission" date="2019-03" db="EMBL/GenBank/DDBJ databases">
        <title>Genome comparison of African swine fever virus ASFV-wbBS01 strain and different from ASFV-SY18 from domestic pig.</title>
        <authorList>
            <person name="Zhaowen R."/>
            <person name="Huancheng G."/>
            <person name="Changchun T."/>
        </authorList>
    </citation>
    <scope>NUCLEOTIDE SEQUENCE [LARGE SCALE GENOMIC DNA]</scope>
    <source>
        <strain evidence="8">ASFV-wbBS01</strain>
    </source>
</reference>
<organismHost>
    <name type="scientific">Phacochoerus aethiopicus</name>
    <name type="common">Warthog</name>
    <dbReference type="NCBI Taxonomy" id="85517"/>
</organismHost>
<evidence type="ECO:0000313" key="28">
    <source>
        <dbReference type="EMBL" id="VFV48093.1"/>
    </source>
</evidence>
<dbReference type="Proteomes" id="UP000680325">
    <property type="component" value="Segment"/>
</dbReference>
<reference evidence="22" key="20">
    <citation type="submission" date="2021-01" db="EMBL/GenBank/DDBJ databases">
        <title>A natural variant of African swine fever virus in China.</title>
        <authorList>
            <person name="Hu R."/>
            <person name="Chen T."/>
            <person name="Zhang Y."/>
            <person name="Zhang J."/>
        </authorList>
    </citation>
    <scope>NUCLEOTIDE SEQUENCE</scope>
    <source>
        <strain evidence="22">HuB20</strain>
    </source>
</reference>
<evidence type="ECO:0000313" key="30">
    <source>
        <dbReference type="EMBL" id="VVW94324.1"/>
    </source>
</evidence>
<organismHost>
    <name type="scientific">Sus scrofa</name>
    <name type="common">Pig</name>
    <dbReference type="NCBI Taxonomy" id="9823"/>
</organismHost>
<reference evidence="4 31" key="1">
    <citation type="journal article" date="2011" name="Emerg. Infect. Dis.">
        <title>Genomic analysis of highly virulent Georgia 2007/1 isolate of African swine fever virus.</title>
        <authorList>
            <person name="Chapman D.A."/>
            <person name="Darby A.C."/>
            <person name="Da Silva M."/>
            <person name="Upton C."/>
            <person name="Radford A.D."/>
            <person name="Dixon L.K."/>
        </authorList>
    </citation>
    <scope>NUCLEOTIDE SEQUENCE [LARGE SCALE GENOMIC DNA]</scope>
    <source>
        <strain evidence="4">ASFV Georgia 2007/1</strain>
    </source>
</reference>
<evidence type="ECO:0000313" key="32">
    <source>
        <dbReference type="Proteomes" id="UP000316600"/>
    </source>
</evidence>
<reference evidence="20" key="21">
    <citation type="submission" date="2021-02" db="EMBL/GenBank/DDBJ databases">
        <authorList>
            <person name="Sun E.C."/>
            <person name="Zhang Z.J."/>
            <person name="Wang Z.L."/>
            <person name="He X.J."/>
            <person name="Zhao D.M."/>
            <person name="Bu Z.G."/>
        </authorList>
    </citation>
    <scope>NUCLEOTIDE SEQUENCE</scope>
    <source>
        <strain evidence="20">Pig/Heilongjiang/HRB1/2020</strain>
    </source>
</reference>
<dbReference type="EMBL" id="LS478113">
    <property type="protein sequence ID" value="SPS73581.1"/>
    <property type="molecule type" value="Genomic_DNA"/>
</dbReference>
<reference evidence="23" key="18">
    <citation type="journal article" date="2021" name="Pathogens">
        <title>Comparative Analysis of Full Genome Sequences of African Swine Fever Virus Isolates Taken from Wild Boars in Russia in 2019.</title>
        <authorList>
            <person name="Mazloum A."/>
            <person name="van Schalkwyk A."/>
            <person name="Shotin A."/>
            <person name="Igolkin A."/>
            <person name="Shevchenko I."/>
            <person name="Gruzdev K.N."/>
            <person name="Vlasova N."/>
        </authorList>
    </citation>
    <scope>NUCLEOTIDE SEQUENCE</scope>
    <source>
        <strain evidence="23">ASFV/Amur 19/WB-6905</strain>
        <strain evidence="24">ASFV/Primorsky 19/WB-6723</strain>
        <strain evidence="25">ASFV/Ulyanovsk 19/WB-5699</strain>
    </source>
</reference>
<dbReference type="EMBL" id="MT847621">
    <property type="protein sequence ID" value="QOW02889.1"/>
    <property type="molecule type" value="Genomic_DNA"/>
</dbReference>
<evidence type="ECO:0000313" key="2">
    <source>
        <dbReference type="EMBL" id="AYW34128.1"/>
    </source>
</evidence>
<reference evidence="10" key="10">
    <citation type="submission" date="2019-03" db="EMBL/GenBank/DDBJ databases">
        <authorList>
            <person name="Cano-Gomez C."/>
            <person name="Arias M."/>
            <person name="Gallardo C."/>
            <person name="Fernandez-Pinero J."/>
        </authorList>
    </citation>
    <scope>NUCLEOTIDE SEQUENCE</scope>
    <source>
        <strain evidence="10">ASFV/LT14/1490</strain>
    </source>
</reference>
<evidence type="ECO:0000313" key="33">
    <source>
        <dbReference type="Proteomes" id="UP000324915"/>
    </source>
</evidence>
<dbReference type="EMBL" id="MT847622">
    <property type="protein sequence ID" value="QOW03075.1"/>
    <property type="molecule type" value="Genomic_DNA"/>
</dbReference>
<reference evidence="13" key="11">
    <citation type="submission" date="2019-05" db="EMBL/GenBank/DDBJ databases">
        <title>Genome Sequences of Two African Swine Fever Virus Genotype II Isolates from wild boar in China.</title>
        <authorList>
            <person name="Ren Z."/>
            <person name="Guo H."/>
            <person name="Tu C."/>
        </authorList>
    </citation>
    <scope>NUCLEOTIDE SEQUENCE</scope>
    <source>
        <strain evidence="13">CN/2019/InnerMongolia-AES01</strain>
    </source>
</reference>
<evidence type="ECO:0000313" key="19">
    <source>
        <dbReference type="EMBL" id="QPB67684.1"/>
    </source>
</evidence>
<dbReference type="SMR" id="A0A2X0S7I3"/>
<dbReference type="Proteomes" id="UP000291821">
    <property type="component" value="Segment"/>
</dbReference>
<evidence type="ECO:0000313" key="7">
    <source>
        <dbReference type="EMBL" id="QBH90831.1"/>
    </source>
</evidence>
<dbReference type="EMBL" id="MW306191">
    <property type="protein sequence ID" value="QUQ60442.1"/>
    <property type="molecule type" value="Genomic_DNA"/>
</dbReference>
<evidence type="ECO:0000313" key="25">
    <source>
        <dbReference type="EMBL" id="QUQ60622.1"/>
    </source>
</evidence>
<dbReference type="Proteomes" id="UP000664916">
    <property type="component" value="Segment"/>
</dbReference>
<evidence type="ECO:0000313" key="4">
    <source>
        <dbReference type="EMBL" id="CAD2068521.1"/>
    </source>
</evidence>
<dbReference type="Proteomes" id="UP000307568">
    <property type="component" value="Segment"/>
</dbReference>
<evidence type="ECO:0000313" key="8">
    <source>
        <dbReference type="EMBL" id="QDL88189.1"/>
    </source>
</evidence>
<dbReference type="EMBL" id="LS478113">
    <property type="protein sequence ID" value="SPS73421.1"/>
    <property type="molecule type" value="Genomic_DNA"/>
</dbReference>
<reference evidence="21" key="17">
    <citation type="submission" date="2020-12" db="EMBL/GenBank/DDBJ databases">
        <authorList>
            <person name="Mileto P."/>
            <person name="Neave M."/>
            <person name="Williams D."/>
            <person name="Stevens V."/>
        </authorList>
    </citation>
    <scope>NUCLEOTIDE SEQUENCE</scope>
    <source>
        <strain evidence="21">ASFV/Timor-Leste/2019/1</strain>
    </source>
</reference>
<proteinExistence type="predicted"/>
<evidence type="ECO:0000313" key="9">
    <source>
        <dbReference type="EMBL" id="QED90601.1"/>
    </source>
</evidence>
<accession>A0A2X0S7I3</accession>
<reference evidence="2" key="6">
    <citation type="journal article" date="2019" name="Transbound. Emerg. Dis.">
        <title>Genome comparison of African swine fever virus China/2018/AnhuiXCGQ strain and related European p72 Genotype II strains.</title>
        <authorList>
            <person name="Bao J."/>
            <person name="Wang Q."/>
            <person name="Lin P."/>
            <person name="Liu C."/>
            <person name="Li L."/>
            <person name="Wu X."/>
            <person name="Chi T."/>
            <person name="Xu T."/>
            <person name="Ge S."/>
            <person name="Liu Y."/>
            <person name="Li J."/>
            <person name="Wang S."/>
            <person name="Qu H."/>
            <person name="Jin T."/>
            <person name="Wang Z."/>
        </authorList>
    </citation>
    <scope>NUCLEOTIDE SEQUENCE [LARGE SCALE GENOMIC DNA]</scope>
    <source>
        <strain evidence="2">China/2018/AnhuiXCGQ</strain>
    </source>
</reference>
<dbReference type="Proteomes" id="UP000428265">
    <property type="component" value="Segment"/>
</dbReference>
<organismHost>
    <name type="scientific">Potamochoerus larvatus</name>
    <name type="common">Bushpig</name>
    <dbReference type="NCBI Taxonomy" id="273792"/>
</organismHost>
<dbReference type="Proteomes" id="UP000141072">
    <property type="component" value="Segment"/>
</dbReference>
<keyword evidence="1" id="KW-0812">Transmembrane</keyword>
<protein>
    <submittedName>
        <fullName evidence="3">ASFV G ACD 01940 CDS protein</fullName>
    </submittedName>
    <submittedName>
        <fullName evidence="26">ASFV G ACD 01940 EST-A CDS protein</fullName>
    </submittedName>
    <submittedName>
        <fullName evidence="27">ASFV G ACD 01940 EST-B CDS protein</fullName>
    </submittedName>
    <submittedName>
        <fullName evidence="12">ASFV G ACD 01940 protein</fullName>
    </submittedName>
    <submittedName>
        <fullName evidence="8">ASFV_Ch_ACD_01940</fullName>
    </submittedName>
    <submittedName>
        <fullName evidence="2 14">ASFV_G_ACD_01940</fullName>
    </submittedName>
</protein>
<dbReference type="Proteomes" id="UP000594604">
    <property type="component" value="Segment"/>
</dbReference>
<dbReference type="EMBL" id="MW306192">
    <property type="protein sequence ID" value="QUQ60622.1"/>
    <property type="molecule type" value="Genomic_DNA"/>
</dbReference>
<dbReference type="EMBL" id="LR536725">
    <property type="protein sequence ID" value="VFV48093.1"/>
    <property type="molecule type" value="Genomic_DNA"/>
</dbReference>
<gene>
    <name evidence="27" type="primary">ASFV G ACD 01940 EST-B CDS</name>
    <name evidence="12" type="synonym">ASFV G ACD 01940</name>
    <name evidence="3" type="synonym">ASFV G ACD 01940 CDS</name>
    <name evidence="26" type="synonym">ASFV G ACD 01940 EST-A CDS</name>
    <name evidence="8" type="synonym">ASFV_Ch_ACD_01940</name>
    <name evidence="2" type="synonym">ASFV_G_ACD_01940</name>
</gene>
<dbReference type="Proteomes" id="UP000671820">
    <property type="component" value="Segment"/>
</dbReference>
<dbReference type="Proteomes" id="UP000316600">
    <property type="component" value="Segment"/>
</dbReference>
<evidence type="ECO:0000313" key="38">
    <source>
        <dbReference type="Proteomes" id="UP000594604"/>
    </source>
</evidence>
<dbReference type="EMBL" id="LR722599">
    <property type="protein sequence ID" value="VVW94319.1"/>
    <property type="molecule type" value="Genomic_DNA"/>
</dbReference>
<dbReference type="EMBL" id="MN715134">
    <property type="protein sequence ID" value="QGV56978.1"/>
    <property type="molecule type" value="Genomic_DNA"/>
</dbReference>
<dbReference type="EMBL" id="MK543947">
    <property type="protein sequence ID" value="QED90601.1"/>
    <property type="molecule type" value="Genomic_DNA"/>
</dbReference>
<evidence type="ECO:0000313" key="23">
    <source>
        <dbReference type="EMBL" id="QUQ60262.1"/>
    </source>
</evidence>
<dbReference type="EMBL" id="MW306190">
    <property type="protein sequence ID" value="QUQ60262.1"/>
    <property type="molecule type" value="Genomic_DNA"/>
</dbReference>
<dbReference type="EMBL" id="MK645909">
    <property type="protein sequence ID" value="QDL88189.1"/>
    <property type="molecule type" value="Genomic_DNA"/>
</dbReference>
<keyword evidence="1" id="KW-0472">Membrane</keyword>
<evidence type="ECO:0000256" key="1">
    <source>
        <dbReference type="SAM" id="Phobius"/>
    </source>
</evidence>
<dbReference type="EMBL" id="MK940252">
    <property type="protein sequence ID" value="QIA61572.1"/>
    <property type="molecule type" value="Genomic_DNA"/>
</dbReference>
<dbReference type="EMBL" id="MT459800">
    <property type="protein sequence ID" value="QPB67684.1"/>
    <property type="molecule type" value="Genomic_DNA"/>
</dbReference>
<evidence type="ECO:0000313" key="36">
    <source>
        <dbReference type="Proteomes" id="UP000428265"/>
    </source>
</evidence>
<evidence type="ECO:0000313" key="16">
    <source>
        <dbReference type="EMBL" id="QOW02889.1"/>
    </source>
</evidence>
<dbReference type="Proteomes" id="UP000510925">
    <property type="component" value="Segment"/>
</dbReference>
<dbReference type="Proteomes" id="UP000594088">
    <property type="component" value="Segment"/>
</dbReference>
<dbReference type="Proteomes" id="UP000325567">
    <property type="component" value="Segment"/>
</dbReference>
<dbReference type="EMBL" id="MT847623">
    <property type="protein sequence ID" value="QOW03261.1"/>
    <property type="molecule type" value="Genomic_DNA"/>
</dbReference>
<reference evidence="12 36" key="8">
    <citation type="journal article" date="2019" name="Viruses">
        <title>A Simple Method for Sample Preparation to Facilitate Efficient Whole-Genome Sequencing of African Swine Fever Virus.</title>
        <authorList>
            <person name="Olasz F."/>
            <person name="Meszaros I."/>
            <person name="Marton S."/>
            <person name="Kajan G.L."/>
            <person name="Tamas V."/>
            <person name="Locsmandi G."/>
            <person name="Magyar T."/>
            <person name="Balint A."/>
            <person name="Banyai K."/>
            <person name="Zadori Z."/>
        </authorList>
    </citation>
    <scope>NUCLEOTIDE SEQUENCE [LARGE SCALE GENOMIC DNA]</scope>
    <source>
        <strain evidence="12 36">ASFV_HU_2018</strain>
    </source>
</reference>
<dbReference type="EMBL" id="MT496893">
    <property type="protein sequence ID" value="QLF78685.1"/>
    <property type="molecule type" value="Genomic_DNA"/>
</dbReference>
<dbReference type="Proteomes" id="UP000324915">
    <property type="component" value="Segment"/>
</dbReference>
<reference evidence="10 34" key="2">
    <citation type="journal article" date="2017" name="Transbound. Emerg. Dis.">
        <title>Experimental Infection of Domestic Pigs with African Swine Fever Virus Lithuania 2014 Genotype II Field Isolate.</title>
        <authorList>
            <person name="Gallardo C."/>
            <person name="Soler A."/>
            <person name="Nieto R."/>
            <person name="Cano C."/>
            <person name="Pelayo V."/>
            <person name="Sanchez M.A."/>
            <person name="Pridotkas G."/>
            <person name="Fernandez-Pinero J."/>
            <person name="Briones V."/>
            <person name="Arias M."/>
        </authorList>
    </citation>
    <scope>NUCLEOTIDE SEQUENCE [LARGE SCALE GENOMIC DNA]</scope>
    <source>
        <strain evidence="10">ASFV/LT14/1490</strain>
    </source>
</reference>
<dbReference type="EMBL" id="MW521382">
    <property type="protein sequence ID" value="QTP96465.1"/>
    <property type="molecule type" value="Genomic_DNA"/>
</dbReference>
<evidence type="ECO:0000313" key="31">
    <source>
        <dbReference type="Proteomes" id="UP000141072"/>
    </source>
</evidence>
<evidence type="ECO:0000313" key="5">
    <source>
        <dbReference type="EMBL" id="CAD7112670.1"/>
    </source>
</evidence>
<evidence type="ECO:0000313" key="35">
    <source>
        <dbReference type="Proteomes" id="UP000422299"/>
    </source>
</evidence>
<evidence type="ECO:0000313" key="18">
    <source>
        <dbReference type="EMBL" id="QOW03261.1"/>
    </source>
</evidence>
<dbReference type="EMBL" id="LR722600">
    <property type="protein sequence ID" value="VVW94324.1"/>
    <property type="molecule type" value="Genomic_DNA"/>
</dbReference>
<name>A0A2X0S7I3_ASF</name>
<dbReference type="EMBL" id="LR813622">
    <property type="protein sequence ID" value="CAD0059610.1"/>
    <property type="molecule type" value="Genomic_DNA"/>
</dbReference>
<evidence type="ECO:0000313" key="13">
    <source>
        <dbReference type="EMBL" id="QIA61572.1"/>
    </source>
</evidence>
<evidence type="ECO:0000313" key="17">
    <source>
        <dbReference type="EMBL" id="QOW03075.1"/>
    </source>
</evidence>
<dbReference type="EMBL" id="MT847620">
    <property type="protein sequence ID" value="QOW02700.1"/>
    <property type="molecule type" value="Genomic_DNA"/>
</dbReference>
<reference evidence="6" key="4">
    <citation type="journal article" date="2019" name="Emerg. Microbes Infect.">
        <title>Genome sequences derived from pig and dried blood pig feed samples provide important insights into the transmission of African swine fever virus in China in 2018.</title>
        <authorList>
            <person name="Wen X."/>
            <person name="He X."/>
            <person name="Zhang X."/>
            <person name="Zhang X."/>
            <person name="Liu L."/>
            <person name="Guan Y."/>
            <person name="Zhang Y."/>
            <person name="Bu Z."/>
        </authorList>
    </citation>
    <scope>NUCLEOTIDE SEQUENCE [LARGE SCALE GENOMIC DNA]</scope>
    <source>
        <strain evidence="7">DB/LN/2018</strain>
        <strain evidence="6">Pig/HLJ/2018</strain>
    </source>
</reference>
<dbReference type="Proteomes" id="UP000292678">
    <property type="component" value="Segment"/>
</dbReference>
<dbReference type="Proteomes" id="UP000290386">
    <property type="component" value="Segment"/>
</dbReference>
<organismHost>
    <name type="scientific">Ornithodoros moubata</name>
    <name type="common">Soft tick</name>
    <name type="synonym">Argasid tick</name>
    <dbReference type="NCBI Taxonomy" id="6938"/>
</organismHost>
<evidence type="ECO:0000313" key="21">
    <source>
        <dbReference type="EMBL" id="QTE18914.1"/>
    </source>
</evidence>
<dbReference type="Proteomes" id="UP000595256">
    <property type="component" value="Segment"/>
</dbReference>
<dbReference type="Proteomes" id="UP000327056">
    <property type="component" value="Segment"/>
</dbReference>
<dbReference type="EMBL" id="MW656282">
    <property type="protein sequence ID" value="QST88242.1"/>
    <property type="molecule type" value="Genomic_DNA"/>
</dbReference>
<evidence type="ECO:0000313" key="14">
    <source>
        <dbReference type="EMBL" id="QLF78685.1"/>
    </source>
</evidence>
<evidence type="ECO:0000313" key="10">
    <source>
        <dbReference type="EMBL" id="QEY87963.1"/>
    </source>
</evidence>
<reference evidence="19 38" key="14">
    <citation type="submission" date="2020-05" db="EMBL/GenBank/DDBJ databases">
        <title>Comparative Analysis of Full Genome Sequences of African Swine Fever Virus isolates in Russia in 2019.</title>
        <authorList>
            <person name="Mazloum A."/>
            <person name="Vlasova N.N."/>
        </authorList>
    </citation>
    <scope>NUCLEOTIDE SEQUENCE [LARGE SCALE GENOMIC DNA]</scope>
    <source>
        <strain evidence="19">ASFV/Kabardino-Balkaria 19/WB-964</strain>
    </source>
</reference>
<dbReference type="EMBL" id="MK333180">
    <property type="protein sequence ID" value="QBH90646.1"/>
    <property type="molecule type" value="Genomic_DNA"/>
</dbReference>
<dbReference type="EMBL" id="FR682468">
    <property type="protein sequence ID" value="CAD2068521.1"/>
    <property type="molecule type" value="Genomic_DNA"/>
</dbReference>
<evidence type="ECO:0000313" key="26">
    <source>
        <dbReference type="EMBL" id="SPS73421.1"/>
    </source>
</evidence>
<dbReference type="EMBL" id="MK628478">
    <property type="protein sequence ID" value="QEY87963.1"/>
    <property type="molecule type" value="Genomic_DNA"/>
</dbReference>
<reference evidence="13" key="12">
    <citation type="submission" date="2019-05" db="EMBL/GenBank/DDBJ databases">
        <title>Nanopore Sequencing as a Rapidly Deployable African swine fever Outbreak Tool.</title>
        <authorList>
            <person name="Ren Z."/>
            <person name="Guo H."/>
            <person name="Tu C."/>
            <person name="Yan X."/>
            <person name="He B."/>
        </authorList>
    </citation>
    <scope>NUCLEOTIDE SEQUENCE</scope>
    <source>
        <strain evidence="13">CN/2019/InnerMongolia-AES01</strain>
    </source>
</reference>
<organism evidence="27">
    <name type="scientific">African swine fever virus</name>
    <name type="common">ASFV</name>
    <dbReference type="NCBI Taxonomy" id="10497"/>
    <lineage>
        <taxon>Viruses</taxon>
        <taxon>Varidnaviria</taxon>
        <taxon>Bamfordvirae</taxon>
        <taxon>Nucleocytoviricota</taxon>
        <taxon>Pokkesviricetes</taxon>
        <taxon>Asfuvirales</taxon>
        <taxon>Asfarviridae</taxon>
        <taxon>Asfivirus</taxon>
        <taxon>Asfivirus haemorrhagiae</taxon>
    </lineage>
</organism>
<organismHost>
    <name type="scientific">Ornithodoros</name>
    <name type="common">relapsing fever ticks</name>
    <dbReference type="NCBI Taxonomy" id="6937"/>
</organismHost>
<dbReference type="Proteomes" id="UP000593931">
    <property type="component" value="Segment"/>
</dbReference>